<dbReference type="InterPro" id="IPR036005">
    <property type="entry name" value="Creatinase/aminopeptidase-like"/>
</dbReference>
<dbReference type="KEGG" id="sapo:SAPIO_CDS5427"/>
<keyword evidence="10" id="KW-0464">Manganese</keyword>
<evidence type="ECO:0000256" key="6">
    <source>
        <dbReference type="ARBA" id="ARBA00022438"/>
    </source>
</evidence>
<organism evidence="13 14">
    <name type="scientific">Pseudallescheria apiosperma</name>
    <name type="common">Scedosporium apiospermum</name>
    <dbReference type="NCBI Taxonomy" id="563466"/>
    <lineage>
        <taxon>Eukaryota</taxon>
        <taxon>Fungi</taxon>
        <taxon>Dikarya</taxon>
        <taxon>Ascomycota</taxon>
        <taxon>Pezizomycotina</taxon>
        <taxon>Sordariomycetes</taxon>
        <taxon>Hypocreomycetidae</taxon>
        <taxon>Microascales</taxon>
        <taxon>Microascaceae</taxon>
        <taxon>Scedosporium</taxon>
    </lineage>
</organism>
<evidence type="ECO:0000256" key="10">
    <source>
        <dbReference type="ARBA" id="ARBA00023211"/>
    </source>
</evidence>
<dbReference type="Gene3D" id="3.40.350.10">
    <property type="entry name" value="Creatinase/prolidase N-terminal domain"/>
    <property type="match status" value="1"/>
</dbReference>
<dbReference type="HOGENOM" id="CLU_017266_1_1_1"/>
<name>A0A084G6L4_PSEDA</name>
<keyword evidence="9" id="KW-0482">Metalloprotease</keyword>
<feature type="domain" description="Aminopeptidase P N-terminal" evidence="12">
    <location>
        <begin position="89"/>
        <end position="226"/>
    </location>
</feature>
<dbReference type="EMBL" id="JOWA01000098">
    <property type="protein sequence ID" value="KEZ42976.1"/>
    <property type="molecule type" value="Genomic_DNA"/>
</dbReference>
<dbReference type="VEuPathDB" id="FungiDB:SAPIO_CDS5427"/>
<dbReference type="OMA" id="DSYFWYL"/>
<dbReference type="PANTHER" id="PTHR43226:SF4">
    <property type="entry name" value="XAA-PRO AMINOPEPTIDASE 3"/>
    <property type="match status" value="1"/>
</dbReference>
<dbReference type="Pfam" id="PF05195">
    <property type="entry name" value="AMP_N"/>
    <property type="match status" value="1"/>
</dbReference>
<dbReference type="GO" id="GO:0050821">
    <property type="term" value="P:protein stabilization"/>
    <property type="evidence" value="ECO:0007669"/>
    <property type="project" value="EnsemblFungi"/>
</dbReference>
<evidence type="ECO:0000256" key="5">
    <source>
        <dbReference type="ARBA" id="ARBA00012574"/>
    </source>
</evidence>
<evidence type="ECO:0000313" key="14">
    <source>
        <dbReference type="Proteomes" id="UP000028545"/>
    </source>
</evidence>
<keyword evidence="8" id="KW-0378">Hydrolase</keyword>
<reference evidence="13 14" key="1">
    <citation type="journal article" date="2014" name="Genome Announc.">
        <title>Draft genome sequence of the pathogenic fungus Scedosporium apiospermum.</title>
        <authorList>
            <person name="Vandeputte P."/>
            <person name="Ghamrawi S."/>
            <person name="Rechenmann M."/>
            <person name="Iltis A."/>
            <person name="Giraud S."/>
            <person name="Fleury M."/>
            <person name="Thornton C."/>
            <person name="Delhaes L."/>
            <person name="Meyer W."/>
            <person name="Papon N."/>
            <person name="Bouchara J.P."/>
        </authorList>
    </citation>
    <scope>NUCLEOTIDE SEQUENCE [LARGE SCALE GENOMIC DNA]</scope>
    <source>
        <strain evidence="13 14">IHEM 14462</strain>
    </source>
</reference>
<dbReference type="Proteomes" id="UP000028545">
    <property type="component" value="Unassembled WGS sequence"/>
</dbReference>
<evidence type="ECO:0000256" key="3">
    <source>
        <dbReference type="ARBA" id="ARBA00002443"/>
    </source>
</evidence>
<dbReference type="SMART" id="SM01011">
    <property type="entry name" value="AMP_N"/>
    <property type="match status" value="1"/>
</dbReference>
<evidence type="ECO:0000256" key="4">
    <source>
        <dbReference type="ARBA" id="ARBA00008766"/>
    </source>
</evidence>
<dbReference type="OrthoDB" id="4215474at2759"/>
<keyword evidence="6" id="KW-0031">Aminopeptidase</keyword>
<dbReference type="GO" id="GO:0005634">
    <property type="term" value="C:nucleus"/>
    <property type="evidence" value="ECO:0007669"/>
    <property type="project" value="EnsemblFungi"/>
</dbReference>
<dbReference type="GeneID" id="27724499"/>
<dbReference type="SUPFAM" id="SSF55920">
    <property type="entry name" value="Creatinase/aminopeptidase"/>
    <property type="match status" value="1"/>
</dbReference>
<comment type="function">
    <text evidence="3">Catalyzes the removal of a penultimate prolyl residue from the N-termini of peptides.</text>
</comment>
<dbReference type="GO" id="GO:0070006">
    <property type="term" value="F:metalloaminopeptidase activity"/>
    <property type="evidence" value="ECO:0007669"/>
    <property type="project" value="InterPro"/>
</dbReference>
<comment type="cofactor">
    <cofactor evidence="2">
        <name>Mn(2+)</name>
        <dbReference type="ChEBI" id="CHEBI:29035"/>
    </cofactor>
</comment>
<dbReference type="Gene3D" id="3.90.230.10">
    <property type="entry name" value="Creatinase/methionine aminopeptidase superfamily"/>
    <property type="match status" value="1"/>
</dbReference>
<dbReference type="InterPro" id="IPR029149">
    <property type="entry name" value="Creatin/AminoP/Spt16_N"/>
</dbReference>
<keyword evidence="14" id="KW-1185">Reference proteome</keyword>
<dbReference type="GO" id="GO:0016485">
    <property type="term" value="P:protein processing"/>
    <property type="evidence" value="ECO:0007669"/>
    <property type="project" value="EnsemblFungi"/>
</dbReference>
<dbReference type="InterPro" id="IPR052433">
    <property type="entry name" value="X-Pro_dipept-like"/>
</dbReference>
<proteinExistence type="inferred from homology"/>
<dbReference type="InterPro" id="IPR007865">
    <property type="entry name" value="Aminopep_P_N"/>
</dbReference>
<dbReference type="SUPFAM" id="SSF53092">
    <property type="entry name" value="Creatinase/prolidase N-terminal domain"/>
    <property type="match status" value="1"/>
</dbReference>
<accession>A0A084G6L4</accession>
<evidence type="ECO:0000313" key="13">
    <source>
        <dbReference type="EMBL" id="KEZ42976.1"/>
    </source>
</evidence>
<evidence type="ECO:0000256" key="7">
    <source>
        <dbReference type="ARBA" id="ARBA00022723"/>
    </source>
</evidence>
<evidence type="ECO:0000259" key="12">
    <source>
        <dbReference type="SMART" id="SM01011"/>
    </source>
</evidence>
<keyword evidence="7" id="KW-0479">Metal-binding</keyword>
<dbReference type="AlphaFoldDB" id="A0A084G6L4"/>
<dbReference type="Pfam" id="PF00557">
    <property type="entry name" value="Peptidase_M24"/>
    <property type="match status" value="1"/>
</dbReference>
<evidence type="ECO:0000256" key="2">
    <source>
        <dbReference type="ARBA" id="ARBA00001936"/>
    </source>
</evidence>
<evidence type="ECO:0000256" key="8">
    <source>
        <dbReference type="ARBA" id="ARBA00022801"/>
    </source>
</evidence>
<dbReference type="EC" id="3.4.11.9" evidence="5"/>
<evidence type="ECO:0000256" key="1">
    <source>
        <dbReference type="ARBA" id="ARBA00001424"/>
    </source>
</evidence>
<dbReference type="InterPro" id="IPR000994">
    <property type="entry name" value="Pept_M24"/>
</dbReference>
<dbReference type="PANTHER" id="PTHR43226">
    <property type="entry name" value="XAA-PRO AMINOPEPTIDASE 3"/>
    <property type="match status" value="1"/>
</dbReference>
<keyword evidence="6" id="KW-0645">Protease</keyword>
<dbReference type="RefSeq" id="XP_016642775.1">
    <property type="nucleotide sequence ID" value="XM_016787760.1"/>
</dbReference>
<evidence type="ECO:0000256" key="11">
    <source>
        <dbReference type="ARBA" id="ARBA00030849"/>
    </source>
</evidence>
<comment type="similarity">
    <text evidence="4">Belongs to the peptidase M24B family.</text>
</comment>
<comment type="catalytic activity">
    <reaction evidence="1">
        <text>Release of any N-terminal amino acid, including proline, that is linked to proline, even from a dipeptide or tripeptide.</text>
        <dbReference type="EC" id="3.4.11.9"/>
    </reaction>
</comment>
<dbReference type="GO" id="GO:0030145">
    <property type="term" value="F:manganese ion binding"/>
    <property type="evidence" value="ECO:0007669"/>
    <property type="project" value="InterPro"/>
</dbReference>
<comment type="caution">
    <text evidence="13">The sequence shown here is derived from an EMBL/GenBank/DDBJ whole genome shotgun (WGS) entry which is preliminary data.</text>
</comment>
<protein>
    <recommendedName>
        <fullName evidence="5">Xaa-Pro aminopeptidase</fullName>
        <ecNumber evidence="5">3.4.11.9</ecNumber>
    </recommendedName>
    <alternativeName>
        <fullName evidence="11">Aminoacylproline aminopeptidase</fullName>
    </alternativeName>
</protein>
<sequence length="515" mass="56654">MSLPKTTSRCLSSLTSSRLSAAPRISLPSRVASPRGLTRLSPHLTSTVKCQTRSFSAANHVDASQLQFGQPLHETHPHLLKAGELTPGITAQEYYDRRLRLCQHLPAGSVILVEAATLKWASGSVFYPFRQDCNFLYLTGFQEDSAVAAIHKVSDNPDDIYFHLFVHPKNPAMEQWAGPRSGVVAARDVWNADSAHDIAELSLRLPEILKHATMIYADVEKPKPGQAGSKLWDLLQAGAGTEASAQASGKIERLSPLMDTLRLVKSEAEIANMRQAGRLAGRAITDLMRREWAFERDIEVALEYDVKRSGCTGLSFIPVVAGGKNTLCVHYVLNNAAIPADSLILVDAGGEYGNYVSDITRVWPQNGRFSAAQRDLYEALLSVQRRCVTLCRESANNSLNDIHREARTGIATELEKLGFSSAFGYIDKLFNHHVGHYVGLDVHDCATISRSIPLKAGHCVTIEPGIYIPEDSRYPAHFHNMGMRIEDSIAVDKDSPINLTVEAVKEIPDIEALRV</sequence>
<dbReference type="GO" id="GO:0005739">
    <property type="term" value="C:mitochondrion"/>
    <property type="evidence" value="ECO:0007669"/>
    <property type="project" value="EnsemblFungi"/>
</dbReference>
<evidence type="ECO:0000256" key="9">
    <source>
        <dbReference type="ARBA" id="ARBA00023049"/>
    </source>
</evidence>
<gene>
    <name evidence="13" type="ORF">SAPIO_CDS5427</name>
</gene>